<keyword evidence="1 3" id="KW-0732">Signal</keyword>
<comment type="caution">
    <text evidence="5">The sequence shown here is derived from an EMBL/GenBank/DDBJ whole genome shotgun (WGS) entry which is preliminary data.</text>
</comment>
<dbReference type="SMART" id="SM00856">
    <property type="entry name" value="PMEI"/>
    <property type="match status" value="1"/>
</dbReference>
<dbReference type="InterPro" id="IPR035513">
    <property type="entry name" value="Invertase/methylesterase_inhib"/>
</dbReference>
<evidence type="ECO:0000256" key="2">
    <source>
        <dbReference type="ARBA" id="ARBA00038471"/>
    </source>
</evidence>
<dbReference type="InterPro" id="IPR006501">
    <property type="entry name" value="Pectinesterase_inhib_dom"/>
</dbReference>
<dbReference type="SUPFAM" id="SSF101148">
    <property type="entry name" value="Plant invertase/pectin methylesterase inhibitor"/>
    <property type="match status" value="1"/>
</dbReference>
<dbReference type="CDD" id="cd15800">
    <property type="entry name" value="PMEI-like_2"/>
    <property type="match status" value="1"/>
</dbReference>
<evidence type="ECO:0000313" key="5">
    <source>
        <dbReference type="EMBL" id="KAK4257917.1"/>
    </source>
</evidence>
<evidence type="ECO:0000256" key="3">
    <source>
        <dbReference type="SAM" id="SignalP"/>
    </source>
</evidence>
<gene>
    <name evidence="5" type="ORF">QN277_007443</name>
</gene>
<evidence type="ECO:0000259" key="4">
    <source>
        <dbReference type="SMART" id="SM00856"/>
    </source>
</evidence>
<reference evidence="5" key="1">
    <citation type="submission" date="2023-10" db="EMBL/GenBank/DDBJ databases">
        <title>Chromosome-level genome of the transformable northern wattle, Acacia crassicarpa.</title>
        <authorList>
            <person name="Massaro I."/>
            <person name="Sinha N.R."/>
            <person name="Poethig S."/>
            <person name="Leichty A.R."/>
        </authorList>
    </citation>
    <scope>NUCLEOTIDE SEQUENCE</scope>
    <source>
        <strain evidence="5">Acra3RX</strain>
        <tissue evidence="5">Leaf</tissue>
    </source>
</reference>
<protein>
    <recommendedName>
        <fullName evidence="4">Pectinesterase inhibitor domain-containing protein</fullName>
    </recommendedName>
</protein>
<dbReference type="Proteomes" id="UP001293593">
    <property type="component" value="Unassembled WGS sequence"/>
</dbReference>
<feature type="signal peptide" evidence="3">
    <location>
        <begin position="1"/>
        <end position="24"/>
    </location>
</feature>
<feature type="chain" id="PRO_5041908470" description="Pectinesterase inhibitor domain-containing protein" evidence="3">
    <location>
        <begin position="25"/>
        <end position="244"/>
    </location>
</feature>
<dbReference type="NCBIfam" id="TIGR01614">
    <property type="entry name" value="PME_inhib"/>
    <property type="match status" value="1"/>
</dbReference>
<name>A0AAE1M8U0_9FABA</name>
<dbReference type="PANTHER" id="PTHR31080">
    <property type="entry name" value="PECTINESTERASE INHIBITOR-LIKE"/>
    <property type="match status" value="1"/>
</dbReference>
<dbReference type="Gene3D" id="1.20.140.40">
    <property type="entry name" value="Invertase/pectin methylesterase inhibitor family protein"/>
    <property type="match status" value="1"/>
</dbReference>
<proteinExistence type="inferred from homology"/>
<comment type="similarity">
    <text evidence="2">Belongs to the PMEI family.</text>
</comment>
<keyword evidence="6" id="KW-1185">Reference proteome</keyword>
<dbReference type="EMBL" id="JAWXYG010000012">
    <property type="protein sequence ID" value="KAK4257917.1"/>
    <property type="molecule type" value="Genomic_DNA"/>
</dbReference>
<feature type="domain" description="Pectinesterase inhibitor" evidence="4">
    <location>
        <begin position="91"/>
        <end position="238"/>
    </location>
</feature>
<dbReference type="InterPro" id="IPR051955">
    <property type="entry name" value="PME_Inhibitor"/>
</dbReference>
<dbReference type="AlphaFoldDB" id="A0AAE1M8U0"/>
<dbReference type="Pfam" id="PF04043">
    <property type="entry name" value="PMEI"/>
    <property type="match status" value="1"/>
</dbReference>
<dbReference type="PANTHER" id="PTHR31080:SF68">
    <property type="entry name" value="PLANT INVERTASE_PECTIN METHYLESTERASE INHIBITOR SUPERFAMILY PROTEIN"/>
    <property type="match status" value="1"/>
</dbReference>
<sequence>MFRTRDISFFIILFCVILLPQCTARNTVVDSSSLKSAPLSDPSQTFSIAPDSDPLLTSAGSLSGSIAEILKRAIIPKLSLNFSPSPEPNPHPNPSLKSICDSTDYPQICVSRISPMLSSGGAKPMSVLEASIKACIEPLHDAVSNLSSSTSGKTTSLEDPSHSPALAECKDNYKEALDKLQNALDSLQASHIETIKSLLSAVVLDISTCDDAFKGVKESPVADFNKLLGKMARNCLNVASLIHQ</sequence>
<dbReference type="GO" id="GO:0004857">
    <property type="term" value="F:enzyme inhibitor activity"/>
    <property type="evidence" value="ECO:0007669"/>
    <property type="project" value="InterPro"/>
</dbReference>
<organism evidence="5 6">
    <name type="scientific">Acacia crassicarpa</name>
    <name type="common">northern wattle</name>
    <dbReference type="NCBI Taxonomy" id="499986"/>
    <lineage>
        <taxon>Eukaryota</taxon>
        <taxon>Viridiplantae</taxon>
        <taxon>Streptophyta</taxon>
        <taxon>Embryophyta</taxon>
        <taxon>Tracheophyta</taxon>
        <taxon>Spermatophyta</taxon>
        <taxon>Magnoliopsida</taxon>
        <taxon>eudicotyledons</taxon>
        <taxon>Gunneridae</taxon>
        <taxon>Pentapetalae</taxon>
        <taxon>rosids</taxon>
        <taxon>fabids</taxon>
        <taxon>Fabales</taxon>
        <taxon>Fabaceae</taxon>
        <taxon>Caesalpinioideae</taxon>
        <taxon>mimosoid clade</taxon>
        <taxon>Acacieae</taxon>
        <taxon>Acacia</taxon>
    </lineage>
</organism>
<accession>A0AAE1M8U0</accession>
<evidence type="ECO:0000256" key="1">
    <source>
        <dbReference type="ARBA" id="ARBA00022729"/>
    </source>
</evidence>
<evidence type="ECO:0000313" key="6">
    <source>
        <dbReference type="Proteomes" id="UP001293593"/>
    </source>
</evidence>